<keyword evidence="2" id="KW-0812">Transmembrane</keyword>
<dbReference type="InterPro" id="IPR001660">
    <property type="entry name" value="SAM"/>
</dbReference>
<dbReference type="Gene3D" id="1.10.150.50">
    <property type="entry name" value="Transcription Factor, Ets-1"/>
    <property type="match status" value="1"/>
</dbReference>
<reference evidence="6" key="1">
    <citation type="journal article" date="2013" name="J. Plant Res.">
        <title>Effect of fungi and light on seed germination of three Opuntia species from semiarid lands of central Mexico.</title>
        <authorList>
            <person name="Delgado-Sanchez P."/>
            <person name="Jimenez-Bremont J.F."/>
            <person name="Guerrero-Gonzalez Mde L."/>
            <person name="Flores J."/>
        </authorList>
    </citation>
    <scope>NUCLEOTIDE SEQUENCE</scope>
    <source>
        <tissue evidence="6">Cladode</tissue>
    </source>
</reference>
<reference evidence="6" key="2">
    <citation type="submission" date="2020-07" db="EMBL/GenBank/DDBJ databases">
        <authorList>
            <person name="Vera ALvarez R."/>
            <person name="Arias-Moreno D.M."/>
            <person name="Jimenez-Jacinto V."/>
            <person name="Jimenez-Bremont J.F."/>
            <person name="Swaminathan K."/>
            <person name="Moose S.P."/>
            <person name="Guerrero-Gonzalez M.L."/>
            <person name="Marino-Ramirez L."/>
            <person name="Landsman D."/>
            <person name="Rodriguez-Kessler M."/>
            <person name="Delgado-Sanchez P."/>
        </authorList>
    </citation>
    <scope>NUCLEOTIDE SEQUENCE</scope>
    <source>
        <tissue evidence="6">Cladode</tissue>
    </source>
</reference>
<keyword evidence="4" id="KW-0472">Membrane</keyword>
<dbReference type="InterPro" id="IPR013761">
    <property type="entry name" value="SAM/pointed_sf"/>
</dbReference>
<dbReference type="Pfam" id="PF00536">
    <property type="entry name" value="SAM_1"/>
    <property type="match status" value="1"/>
</dbReference>
<dbReference type="GO" id="GO:0009706">
    <property type="term" value="C:chloroplast inner membrane"/>
    <property type="evidence" value="ECO:0007669"/>
    <property type="project" value="TreeGrafter"/>
</dbReference>
<feature type="domain" description="SAM" evidence="5">
    <location>
        <begin position="202"/>
        <end position="252"/>
    </location>
</feature>
<evidence type="ECO:0000313" key="6">
    <source>
        <dbReference type="EMBL" id="MBA4615387.1"/>
    </source>
</evidence>
<name>A0A7C9CF50_OPUST</name>
<dbReference type="CDD" id="cd09487">
    <property type="entry name" value="SAM_superfamily"/>
    <property type="match status" value="1"/>
</dbReference>
<keyword evidence="3" id="KW-1133">Transmembrane helix</keyword>
<dbReference type="GO" id="GO:0042721">
    <property type="term" value="C:TIM22 mitochondrial import inner membrane insertion complex"/>
    <property type="evidence" value="ECO:0007669"/>
    <property type="project" value="InterPro"/>
</dbReference>
<comment type="subcellular location">
    <subcellularLocation>
        <location evidence="1">Membrane</location>
        <topology evidence="1">Multi-pass membrane protein</topology>
    </subcellularLocation>
</comment>
<dbReference type="Pfam" id="PF02466">
    <property type="entry name" value="Tim17"/>
    <property type="match status" value="1"/>
</dbReference>
<proteinExistence type="predicted"/>
<dbReference type="GO" id="GO:0045039">
    <property type="term" value="P:protein insertion into mitochondrial inner membrane"/>
    <property type="evidence" value="ECO:0007669"/>
    <property type="project" value="InterPro"/>
</dbReference>
<sequence length="263" mass="28091">MGEGKQGLMVVEAPKGLMPPQNALVQIQNKYKELETGFKSWLSKQPLYVEAAVATAGGAGQGALIGALMGTLTQDMSSSLPVPPPQAGLDPKAMASFQQAQALSGGPLVQARNFAVMTGVNVGISTVLKRLKGKEDVQSSMIAAFGSGAMFSLVSGMGGPNQIGNMVTSGLFFALAQGGMYKLGEKFSKPPEEDPAYMKTKSLLKSLGLETYEKNFKRGMLNDYTLPLLTDSALKDVKIPPGPRLLILDRIERDPELSQRRRK</sequence>
<dbReference type="AlphaFoldDB" id="A0A7C9CF50"/>
<dbReference type="SUPFAM" id="SSF47769">
    <property type="entry name" value="SAM/Pointed domain"/>
    <property type="match status" value="1"/>
</dbReference>
<dbReference type="PANTHER" id="PTHR14110">
    <property type="entry name" value="MITOCHONDRIAL IMPORT INNER MEMBRANE TRANSLOCASE SUBUNIT TIM22"/>
    <property type="match status" value="1"/>
</dbReference>
<dbReference type="EMBL" id="GISG01007272">
    <property type="protein sequence ID" value="MBA4615387.1"/>
    <property type="molecule type" value="Transcribed_RNA"/>
</dbReference>
<organism evidence="6">
    <name type="scientific">Opuntia streptacantha</name>
    <name type="common">Prickly pear cactus</name>
    <name type="synonym">Opuntia cardona</name>
    <dbReference type="NCBI Taxonomy" id="393608"/>
    <lineage>
        <taxon>Eukaryota</taxon>
        <taxon>Viridiplantae</taxon>
        <taxon>Streptophyta</taxon>
        <taxon>Embryophyta</taxon>
        <taxon>Tracheophyta</taxon>
        <taxon>Spermatophyta</taxon>
        <taxon>Magnoliopsida</taxon>
        <taxon>eudicotyledons</taxon>
        <taxon>Gunneridae</taxon>
        <taxon>Pentapetalae</taxon>
        <taxon>Caryophyllales</taxon>
        <taxon>Cactineae</taxon>
        <taxon>Cactaceae</taxon>
        <taxon>Opuntioideae</taxon>
        <taxon>Opuntia</taxon>
    </lineage>
</organism>
<evidence type="ECO:0000259" key="5">
    <source>
        <dbReference type="Pfam" id="PF00536"/>
    </source>
</evidence>
<dbReference type="PANTHER" id="PTHR14110:SF6">
    <property type="entry name" value="OS04G0405100 PROTEIN"/>
    <property type="match status" value="1"/>
</dbReference>
<evidence type="ECO:0000256" key="4">
    <source>
        <dbReference type="ARBA" id="ARBA00023136"/>
    </source>
</evidence>
<evidence type="ECO:0000256" key="1">
    <source>
        <dbReference type="ARBA" id="ARBA00004141"/>
    </source>
</evidence>
<dbReference type="GO" id="GO:0045036">
    <property type="term" value="P:protein targeting to chloroplast"/>
    <property type="evidence" value="ECO:0007669"/>
    <property type="project" value="TreeGrafter"/>
</dbReference>
<protein>
    <recommendedName>
        <fullName evidence="5">SAM domain-containing protein</fullName>
    </recommendedName>
</protein>
<evidence type="ECO:0000256" key="2">
    <source>
        <dbReference type="ARBA" id="ARBA00022692"/>
    </source>
</evidence>
<dbReference type="GO" id="GO:0008320">
    <property type="term" value="F:protein transmembrane transporter activity"/>
    <property type="evidence" value="ECO:0007669"/>
    <property type="project" value="TreeGrafter"/>
</dbReference>
<evidence type="ECO:0000256" key="3">
    <source>
        <dbReference type="ARBA" id="ARBA00022989"/>
    </source>
</evidence>
<dbReference type="InterPro" id="IPR039175">
    <property type="entry name" value="TIM22"/>
</dbReference>
<accession>A0A7C9CF50</accession>